<dbReference type="SUPFAM" id="SSF57667">
    <property type="entry name" value="beta-beta-alpha zinc fingers"/>
    <property type="match status" value="4"/>
</dbReference>
<keyword evidence="9" id="KW-0539">Nucleus</keyword>
<feature type="compositionally biased region" description="Basic residues" evidence="11">
    <location>
        <begin position="638"/>
        <end position="647"/>
    </location>
</feature>
<dbReference type="PANTHER" id="PTHR46105">
    <property type="entry name" value="AGAP004733-PA"/>
    <property type="match status" value="1"/>
</dbReference>
<evidence type="ECO:0000256" key="8">
    <source>
        <dbReference type="ARBA" id="ARBA00023163"/>
    </source>
</evidence>
<gene>
    <name evidence="15" type="primary">LOC108668938</name>
    <name evidence="13" type="ORF">HAZT_HAZT005423</name>
</gene>
<keyword evidence="3" id="KW-0677">Repeat</keyword>
<keyword evidence="8" id="KW-0804">Transcription</keyword>
<keyword evidence="14" id="KW-1185">Reference proteome</keyword>
<dbReference type="SMART" id="SM00355">
    <property type="entry name" value="ZnF_C2H2"/>
    <property type="match status" value="7"/>
</dbReference>
<protein>
    <submittedName>
        <fullName evidence="15">Uncharacterized protein LOC108668938</fullName>
    </submittedName>
</protein>
<dbReference type="PROSITE" id="PS50157">
    <property type="entry name" value="ZINC_FINGER_C2H2_2"/>
    <property type="match status" value="7"/>
</dbReference>
<feature type="compositionally biased region" description="Low complexity" evidence="11">
    <location>
        <begin position="439"/>
        <end position="448"/>
    </location>
</feature>
<evidence type="ECO:0000256" key="1">
    <source>
        <dbReference type="ARBA" id="ARBA00004123"/>
    </source>
</evidence>
<dbReference type="InterPro" id="IPR050457">
    <property type="entry name" value="ZnFinger_BTB_dom_contain"/>
</dbReference>
<dbReference type="AlphaFoldDB" id="A0A6A0H746"/>
<evidence type="ECO:0000256" key="7">
    <source>
        <dbReference type="ARBA" id="ARBA00023125"/>
    </source>
</evidence>
<reference evidence="13" key="3">
    <citation type="submission" date="2019-06" db="EMBL/GenBank/DDBJ databases">
        <authorList>
            <person name="Poynton C."/>
            <person name="Hasenbein S."/>
            <person name="Benoit J.B."/>
            <person name="Sepulveda M.S."/>
            <person name="Poelchau M.F."/>
            <person name="Murali S.C."/>
            <person name="Chen S."/>
            <person name="Glastad K.M."/>
            <person name="Werren J.H."/>
            <person name="Vineis J.H."/>
            <person name="Bowen J.L."/>
            <person name="Friedrich M."/>
            <person name="Jones J."/>
            <person name="Robertson H.M."/>
            <person name="Feyereisen R."/>
            <person name="Mechler-Hickson A."/>
            <person name="Mathers N."/>
            <person name="Lee C.E."/>
            <person name="Colbourne J.K."/>
            <person name="Biales A."/>
            <person name="Johnston J.S."/>
            <person name="Wellborn G.A."/>
            <person name="Rosendale A.J."/>
            <person name="Cridge A.G."/>
            <person name="Munoz-Torres M.C."/>
            <person name="Bain P.A."/>
            <person name="Manny A.R."/>
            <person name="Major K.M."/>
            <person name="Lambert F.N."/>
            <person name="Vulpe C.D."/>
            <person name="Tuck P."/>
            <person name="Blalock B.J."/>
            <person name="Lin Y.-Y."/>
            <person name="Smith M.E."/>
            <person name="Ochoa-Acuna H."/>
            <person name="Chen M.-J.M."/>
            <person name="Childers C.P."/>
            <person name="Qu J."/>
            <person name="Dugan S."/>
            <person name="Lee S.L."/>
            <person name="Chao H."/>
            <person name="Dinh H."/>
            <person name="Han Y."/>
            <person name="Doddapaneni H."/>
            <person name="Worley K.C."/>
            <person name="Muzny D.M."/>
            <person name="Gibbs R.A."/>
            <person name="Richards S."/>
        </authorList>
    </citation>
    <scope>NUCLEOTIDE SEQUENCE</scope>
    <source>
        <strain evidence="13">HAZT.00-mixed</strain>
        <tissue evidence="13">Whole organism</tissue>
    </source>
</reference>
<evidence type="ECO:0000256" key="10">
    <source>
        <dbReference type="PROSITE-ProRule" id="PRU00042"/>
    </source>
</evidence>
<feature type="compositionally biased region" description="Basic and acidic residues" evidence="11">
    <location>
        <begin position="386"/>
        <end position="404"/>
    </location>
</feature>
<name>A0A6A0H746_HYAAZ</name>
<feature type="compositionally biased region" description="Polar residues" evidence="11">
    <location>
        <begin position="651"/>
        <end position="660"/>
    </location>
</feature>
<evidence type="ECO:0000256" key="3">
    <source>
        <dbReference type="ARBA" id="ARBA00022737"/>
    </source>
</evidence>
<dbReference type="Pfam" id="PF00096">
    <property type="entry name" value="zf-C2H2"/>
    <property type="match status" value="6"/>
</dbReference>
<feature type="region of interest" description="Disordered" evidence="11">
    <location>
        <begin position="386"/>
        <end position="470"/>
    </location>
</feature>
<feature type="domain" description="C2H2-type" evidence="12">
    <location>
        <begin position="279"/>
        <end position="306"/>
    </location>
</feature>
<feature type="domain" description="C2H2-type" evidence="12">
    <location>
        <begin position="251"/>
        <end position="278"/>
    </location>
</feature>
<keyword evidence="7" id="KW-0238">DNA-binding</keyword>
<feature type="domain" description="C2H2-type" evidence="12">
    <location>
        <begin position="223"/>
        <end position="250"/>
    </location>
</feature>
<feature type="domain" description="C2H2-type" evidence="12">
    <location>
        <begin position="335"/>
        <end position="362"/>
    </location>
</feature>
<proteinExistence type="predicted"/>
<dbReference type="InterPro" id="IPR013087">
    <property type="entry name" value="Znf_C2H2_type"/>
</dbReference>
<evidence type="ECO:0000256" key="6">
    <source>
        <dbReference type="ARBA" id="ARBA00023015"/>
    </source>
</evidence>
<keyword evidence="4 10" id="KW-0863">Zinc-finger</keyword>
<dbReference type="OrthoDB" id="427030at2759"/>
<feature type="compositionally biased region" description="Low complexity" evidence="11">
    <location>
        <begin position="661"/>
        <end position="677"/>
    </location>
</feature>
<feature type="region of interest" description="Disordered" evidence="11">
    <location>
        <begin position="632"/>
        <end position="678"/>
    </location>
</feature>
<keyword evidence="2" id="KW-0479">Metal-binding</keyword>
<evidence type="ECO:0000313" key="15">
    <source>
        <dbReference type="RefSeq" id="XP_018011690.1"/>
    </source>
</evidence>
<keyword evidence="6" id="KW-0805">Transcription regulation</keyword>
<evidence type="ECO:0000259" key="12">
    <source>
        <dbReference type="PROSITE" id="PS50157"/>
    </source>
</evidence>
<reference evidence="15" key="4">
    <citation type="submission" date="2025-04" db="UniProtKB">
        <authorList>
            <consortium name="RefSeq"/>
        </authorList>
    </citation>
    <scope>IDENTIFICATION</scope>
    <source>
        <tissue evidence="15">Whole organism</tissue>
    </source>
</reference>
<evidence type="ECO:0000256" key="11">
    <source>
        <dbReference type="SAM" id="MobiDB-lite"/>
    </source>
</evidence>
<evidence type="ECO:0000256" key="5">
    <source>
        <dbReference type="ARBA" id="ARBA00022833"/>
    </source>
</evidence>
<evidence type="ECO:0000256" key="4">
    <source>
        <dbReference type="ARBA" id="ARBA00022771"/>
    </source>
</evidence>
<dbReference type="GO" id="GO:0000978">
    <property type="term" value="F:RNA polymerase II cis-regulatory region sequence-specific DNA binding"/>
    <property type="evidence" value="ECO:0007669"/>
    <property type="project" value="TreeGrafter"/>
</dbReference>
<dbReference type="Proteomes" id="UP000694843">
    <property type="component" value="Unplaced"/>
</dbReference>
<dbReference type="KEGG" id="hazt:108668938"/>
<dbReference type="GeneID" id="108668938"/>
<dbReference type="RefSeq" id="XP_018011690.1">
    <property type="nucleotide sequence ID" value="XM_018156201.2"/>
</dbReference>
<dbReference type="PROSITE" id="PS00028">
    <property type="entry name" value="ZINC_FINGER_C2H2_1"/>
    <property type="match status" value="6"/>
</dbReference>
<feature type="domain" description="C2H2-type" evidence="12">
    <location>
        <begin position="307"/>
        <end position="334"/>
    </location>
</feature>
<organism evidence="13">
    <name type="scientific">Hyalella azteca</name>
    <name type="common">Amphipod</name>
    <dbReference type="NCBI Taxonomy" id="294128"/>
    <lineage>
        <taxon>Eukaryota</taxon>
        <taxon>Metazoa</taxon>
        <taxon>Ecdysozoa</taxon>
        <taxon>Arthropoda</taxon>
        <taxon>Crustacea</taxon>
        <taxon>Multicrustacea</taxon>
        <taxon>Malacostraca</taxon>
        <taxon>Eumalacostraca</taxon>
        <taxon>Peracarida</taxon>
        <taxon>Amphipoda</taxon>
        <taxon>Senticaudata</taxon>
        <taxon>Talitrida</taxon>
        <taxon>Talitroidea</taxon>
        <taxon>Hyalellidae</taxon>
        <taxon>Hyalella</taxon>
    </lineage>
</organism>
<dbReference type="GO" id="GO:0008270">
    <property type="term" value="F:zinc ion binding"/>
    <property type="evidence" value="ECO:0007669"/>
    <property type="project" value="UniProtKB-KW"/>
</dbReference>
<dbReference type="EMBL" id="JQDR03005386">
    <property type="protein sequence ID" value="KAA0201532.1"/>
    <property type="molecule type" value="Genomic_DNA"/>
</dbReference>
<reference evidence="13" key="1">
    <citation type="submission" date="2014-08" db="EMBL/GenBank/DDBJ databases">
        <authorList>
            <person name="Murali S."/>
            <person name="Richards S."/>
            <person name="Bandaranaike D."/>
            <person name="Bellair M."/>
            <person name="Blankenburg K."/>
            <person name="Chao H."/>
            <person name="Dinh H."/>
            <person name="Doddapaneni H."/>
            <person name="Dugan-Rocha S."/>
            <person name="Elkadiri S."/>
            <person name="Gnanaolivu R."/>
            <person name="Hughes D."/>
            <person name="Lee S."/>
            <person name="Li M."/>
            <person name="Ming W."/>
            <person name="Munidasa M."/>
            <person name="Muniz J."/>
            <person name="Nguyen L."/>
            <person name="Osuji N."/>
            <person name="Pu L.-L."/>
            <person name="Puazo M."/>
            <person name="Skinner E."/>
            <person name="Qu C."/>
            <person name="Quiroz J."/>
            <person name="Raj R."/>
            <person name="Weissenberger G."/>
            <person name="Xin Y."/>
            <person name="Zou X."/>
            <person name="Han Y."/>
            <person name="Worley K."/>
            <person name="Muzny D."/>
            <person name="Gibbs R."/>
        </authorList>
    </citation>
    <scope>NUCLEOTIDE SEQUENCE</scope>
    <source>
        <strain evidence="13">HAZT.00-mixed</strain>
        <tissue evidence="13">Whole organism</tissue>
    </source>
</reference>
<feature type="region of interest" description="Disordered" evidence="11">
    <location>
        <begin position="163"/>
        <end position="192"/>
    </location>
</feature>
<dbReference type="FunFam" id="3.30.160.60:FF:000688">
    <property type="entry name" value="zinc finger protein 197 isoform X1"/>
    <property type="match status" value="1"/>
</dbReference>
<evidence type="ECO:0000256" key="2">
    <source>
        <dbReference type="ARBA" id="ARBA00022723"/>
    </source>
</evidence>
<keyword evidence="5" id="KW-0862">Zinc</keyword>
<dbReference type="GO" id="GO:0000981">
    <property type="term" value="F:DNA-binding transcription factor activity, RNA polymerase II-specific"/>
    <property type="evidence" value="ECO:0007669"/>
    <property type="project" value="TreeGrafter"/>
</dbReference>
<sequence>MEGSNAGIGQISNVVALGNNTIALNGANLTNLTAMPAGTVTVPVSGMHTVQGVPVAFYNYTPEGMGQLVATTGQTVQLELAGNTDIARQFNQQVQAQYGTHIQLQLVPAQLPTMQPQQVQQTQQVIPLQIQQSHTVQHIAQPQQHQPQQVTVQQIQQTVKIDDDAGNYPSVSNPVENASETAKKKNTKPVGSDRVPCPMCPKTVSCSATLRDHMRTHTGERPFSCSECGLAFSQRSNLRMHKRLHTGERPYMCGICGKTFARSSHLPAHMRTHTGEKPYVCTSCDHAFITAQQLKNHNRVHTGEKPWRCDLCPAAFTHSSSLSTHKKKHTGNKPFECDKCTKKFFFTSALDKHLKVHSKARPFICPTCENTFKYKESLTVHMERYCGRQSEKKQRAPRKPDAKKPGPKPGAGRKYVQQRKGRPRGRPRKRGRQKKVVKKQQPQQPKVVSTESPVSEIYGMKNDNEDEDDGEKVGSIMFHTDSDDDIPVAELKVEKIEGTNETHVVVESVSGDRNDGIVSSSAVHNEMSHADAMHVSVAHSSGIHQVGDLGSSIVQFDPSTVTIVSAEEAERHLANSNLQIMTLQPEMLQLMQQGAQPGHIISSDVLHNASQIQISQVQTLQNNIHIDQHQDVAQHQMHIQHQHHHQPQQHATNHTSMGSNHQMQQQQQHHHQQQQQQNIVMSNQCNGVPSDIVVKNGLQVYYTR</sequence>
<feature type="domain" description="C2H2-type" evidence="12">
    <location>
        <begin position="195"/>
        <end position="222"/>
    </location>
</feature>
<reference evidence="13" key="2">
    <citation type="journal article" date="2018" name="Environ. Sci. Technol.">
        <title>The Toxicogenome of Hyalella azteca: A Model for Sediment Ecotoxicology and Evolutionary Toxicology.</title>
        <authorList>
            <person name="Poynton H.C."/>
            <person name="Hasenbein S."/>
            <person name="Benoit J.B."/>
            <person name="Sepulveda M.S."/>
            <person name="Poelchau M.F."/>
            <person name="Hughes D.S.T."/>
            <person name="Murali S.C."/>
            <person name="Chen S."/>
            <person name="Glastad K.M."/>
            <person name="Goodisman M.A.D."/>
            <person name="Werren J.H."/>
            <person name="Vineis J.H."/>
            <person name="Bowen J.L."/>
            <person name="Friedrich M."/>
            <person name="Jones J."/>
            <person name="Robertson H.M."/>
            <person name="Feyereisen R."/>
            <person name="Mechler-Hickson A."/>
            <person name="Mathers N."/>
            <person name="Lee C.E."/>
            <person name="Colbourne J.K."/>
            <person name="Biales A."/>
            <person name="Johnston J.S."/>
            <person name="Wellborn G.A."/>
            <person name="Rosendale A.J."/>
            <person name="Cridge A.G."/>
            <person name="Munoz-Torres M.C."/>
            <person name="Bain P.A."/>
            <person name="Manny A.R."/>
            <person name="Major K.M."/>
            <person name="Lambert F.N."/>
            <person name="Vulpe C.D."/>
            <person name="Tuck P."/>
            <person name="Blalock B.J."/>
            <person name="Lin Y.Y."/>
            <person name="Smith M.E."/>
            <person name="Ochoa-Acuna H."/>
            <person name="Chen M.M."/>
            <person name="Childers C.P."/>
            <person name="Qu J."/>
            <person name="Dugan S."/>
            <person name="Lee S.L."/>
            <person name="Chao H."/>
            <person name="Dinh H."/>
            <person name="Han Y."/>
            <person name="Doddapaneni H."/>
            <person name="Worley K.C."/>
            <person name="Muzny D.M."/>
            <person name="Gibbs R.A."/>
            <person name="Richards S."/>
        </authorList>
    </citation>
    <scope>NUCLEOTIDE SEQUENCE</scope>
    <source>
        <strain evidence="13">HAZT.00-mixed</strain>
        <tissue evidence="13">Whole organism</tissue>
    </source>
</reference>
<feature type="compositionally biased region" description="Polar residues" evidence="11">
    <location>
        <begin position="169"/>
        <end position="180"/>
    </location>
</feature>
<evidence type="ECO:0000256" key="9">
    <source>
        <dbReference type="ARBA" id="ARBA00023242"/>
    </source>
</evidence>
<feature type="compositionally biased region" description="Basic residues" evidence="11">
    <location>
        <begin position="416"/>
        <end position="438"/>
    </location>
</feature>
<accession>A0A6A0H746</accession>
<dbReference type="InterPro" id="IPR036236">
    <property type="entry name" value="Znf_C2H2_sf"/>
</dbReference>
<evidence type="ECO:0000313" key="14">
    <source>
        <dbReference type="Proteomes" id="UP000694843"/>
    </source>
</evidence>
<dbReference type="FunFam" id="3.30.160.60:FF:001158">
    <property type="entry name" value="zinc finger protein 22"/>
    <property type="match status" value="1"/>
</dbReference>
<dbReference type="PANTHER" id="PTHR46105:SF5">
    <property type="entry name" value="ZINC FINGER AND BTB DOMAIN-CONTAINING PROTEIN 44 ISOFORM X1"/>
    <property type="match status" value="1"/>
</dbReference>
<dbReference type="GO" id="GO:0005634">
    <property type="term" value="C:nucleus"/>
    <property type="evidence" value="ECO:0007669"/>
    <property type="project" value="UniProtKB-SubCell"/>
</dbReference>
<dbReference type="Gene3D" id="3.30.160.60">
    <property type="entry name" value="Classic Zinc Finger"/>
    <property type="match status" value="7"/>
</dbReference>
<dbReference type="Proteomes" id="UP000711488">
    <property type="component" value="Unassembled WGS sequence"/>
</dbReference>
<evidence type="ECO:0000313" key="13">
    <source>
        <dbReference type="EMBL" id="KAA0201532.1"/>
    </source>
</evidence>
<dbReference type="FunFam" id="3.30.160.60:FF:002343">
    <property type="entry name" value="Zinc finger protein 33A"/>
    <property type="match status" value="2"/>
</dbReference>
<dbReference type="FunFam" id="3.30.160.60:FF:000100">
    <property type="entry name" value="Zinc finger 45-like"/>
    <property type="match status" value="1"/>
</dbReference>
<comment type="subcellular location">
    <subcellularLocation>
        <location evidence="1">Nucleus</location>
    </subcellularLocation>
</comment>
<feature type="domain" description="C2H2-type" evidence="12">
    <location>
        <begin position="363"/>
        <end position="390"/>
    </location>
</feature>